<feature type="transmembrane region" description="Helical" evidence="1">
    <location>
        <begin position="45"/>
        <end position="65"/>
    </location>
</feature>
<dbReference type="InterPro" id="IPR000326">
    <property type="entry name" value="PAP2/HPO"/>
</dbReference>
<comment type="caution">
    <text evidence="3">The sequence shown here is derived from an EMBL/GenBank/DDBJ whole genome shotgun (WGS) entry which is preliminary data.</text>
</comment>
<feature type="transmembrane region" description="Helical" evidence="1">
    <location>
        <begin position="115"/>
        <end position="136"/>
    </location>
</feature>
<keyword evidence="1" id="KW-1133">Transmembrane helix</keyword>
<dbReference type="SMART" id="SM00014">
    <property type="entry name" value="acidPPc"/>
    <property type="match status" value="1"/>
</dbReference>
<sequence>MPQKRNVPAPMKGILDIDAKLTSAVCNTVSRFLPVRSFTTYYKGLEYSCHGIVWIACWMIFIWFAWSKSLFQMQVNFLIGLFIDIIAVATIKAFVRRRRPVGNKNDQWVTIGPDVYSFPSGHVSRAFFILFYFFKLYPLNEFLILFLCVWAVAVAFSRILLRRHHLLDVIAGSILGYFISLIVSVIWIDQSTAEYVVSYVSDDKLEGGEYHV</sequence>
<feature type="transmembrane region" description="Helical" evidence="1">
    <location>
        <begin position="77"/>
        <end position="95"/>
    </location>
</feature>
<proteinExistence type="predicted"/>
<dbReference type="Proteomes" id="UP000475862">
    <property type="component" value="Unassembled WGS sequence"/>
</dbReference>
<dbReference type="GO" id="GO:0042392">
    <property type="term" value="F:sphingosine-1-phosphate phosphatase activity"/>
    <property type="evidence" value="ECO:0007669"/>
    <property type="project" value="TreeGrafter"/>
</dbReference>
<evidence type="ECO:0000313" key="3">
    <source>
        <dbReference type="EMBL" id="KAE9540749.1"/>
    </source>
</evidence>
<feature type="transmembrane region" description="Helical" evidence="1">
    <location>
        <begin position="166"/>
        <end position="188"/>
    </location>
</feature>
<dbReference type="SUPFAM" id="SSF48317">
    <property type="entry name" value="Acid phosphatase/Vanadium-dependent haloperoxidase"/>
    <property type="match status" value="1"/>
</dbReference>
<reference evidence="3 4" key="1">
    <citation type="submission" date="2019-08" db="EMBL/GenBank/DDBJ databases">
        <title>The genome of the soybean aphid Biotype 1, its phylome, world population structure and adaptation to the North American continent.</title>
        <authorList>
            <person name="Giordano R."/>
            <person name="Donthu R.K."/>
            <person name="Hernandez A.G."/>
            <person name="Wright C.L."/>
            <person name="Zimin A.V."/>
        </authorList>
    </citation>
    <scope>NUCLEOTIDE SEQUENCE [LARGE SCALE GENOMIC DNA]</scope>
    <source>
        <tissue evidence="3">Whole aphids</tissue>
    </source>
</reference>
<dbReference type="EMBL" id="VYZN01000013">
    <property type="protein sequence ID" value="KAE9540749.1"/>
    <property type="molecule type" value="Genomic_DNA"/>
</dbReference>
<dbReference type="AlphaFoldDB" id="A0A6G0TWS9"/>
<evidence type="ECO:0000259" key="2">
    <source>
        <dbReference type="SMART" id="SM00014"/>
    </source>
</evidence>
<keyword evidence="1" id="KW-0812">Transmembrane</keyword>
<protein>
    <recommendedName>
        <fullName evidence="2">Phosphatidic acid phosphatase type 2/haloperoxidase domain-containing protein</fullName>
    </recommendedName>
</protein>
<feature type="domain" description="Phosphatidic acid phosphatase type 2/haloperoxidase" evidence="2">
    <location>
        <begin position="72"/>
        <end position="184"/>
    </location>
</feature>
<keyword evidence="1" id="KW-0472">Membrane</keyword>
<dbReference type="Gene3D" id="1.20.144.10">
    <property type="entry name" value="Phosphatidic acid phosphatase type 2/haloperoxidase"/>
    <property type="match status" value="1"/>
</dbReference>
<feature type="transmembrane region" description="Helical" evidence="1">
    <location>
        <begin position="142"/>
        <end position="161"/>
    </location>
</feature>
<gene>
    <name evidence="3" type="ORF">AGLY_003994</name>
</gene>
<accession>A0A6G0TWS9</accession>
<dbReference type="PANTHER" id="PTHR14969:SF13">
    <property type="entry name" value="AT30094P"/>
    <property type="match status" value="1"/>
</dbReference>
<name>A0A6G0TWS9_APHGL</name>
<dbReference type="PANTHER" id="PTHR14969">
    <property type="entry name" value="SPHINGOSINE-1-PHOSPHATE PHOSPHOHYDROLASE"/>
    <property type="match status" value="1"/>
</dbReference>
<dbReference type="CDD" id="cd03391">
    <property type="entry name" value="PAP2_containing_2_like"/>
    <property type="match status" value="1"/>
</dbReference>
<dbReference type="InterPro" id="IPR036938">
    <property type="entry name" value="PAP2/HPO_sf"/>
</dbReference>
<dbReference type="OrthoDB" id="10266771at2759"/>
<evidence type="ECO:0000313" key="4">
    <source>
        <dbReference type="Proteomes" id="UP000475862"/>
    </source>
</evidence>
<keyword evidence="4" id="KW-1185">Reference proteome</keyword>
<evidence type="ECO:0000256" key="1">
    <source>
        <dbReference type="SAM" id="Phobius"/>
    </source>
</evidence>
<organism evidence="3 4">
    <name type="scientific">Aphis glycines</name>
    <name type="common">Soybean aphid</name>
    <dbReference type="NCBI Taxonomy" id="307491"/>
    <lineage>
        <taxon>Eukaryota</taxon>
        <taxon>Metazoa</taxon>
        <taxon>Ecdysozoa</taxon>
        <taxon>Arthropoda</taxon>
        <taxon>Hexapoda</taxon>
        <taxon>Insecta</taxon>
        <taxon>Pterygota</taxon>
        <taxon>Neoptera</taxon>
        <taxon>Paraneoptera</taxon>
        <taxon>Hemiptera</taxon>
        <taxon>Sternorrhyncha</taxon>
        <taxon>Aphidomorpha</taxon>
        <taxon>Aphidoidea</taxon>
        <taxon>Aphididae</taxon>
        <taxon>Aphidini</taxon>
        <taxon>Aphis</taxon>
        <taxon>Aphis</taxon>
    </lineage>
</organism>
<dbReference type="Pfam" id="PF01569">
    <property type="entry name" value="PAP2"/>
    <property type="match status" value="1"/>
</dbReference>